<name>A0A498CQW0_9FIRM</name>
<dbReference type="InterPro" id="IPR009078">
    <property type="entry name" value="Ferritin-like_SF"/>
</dbReference>
<dbReference type="Proteomes" id="UP000276301">
    <property type="component" value="Unassembled WGS sequence"/>
</dbReference>
<feature type="binding site" evidence="2">
    <location>
        <position position="68"/>
    </location>
    <ligand>
        <name>Mn(2+)</name>
        <dbReference type="ChEBI" id="CHEBI:29035"/>
        <label>1</label>
    </ligand>
</feature>
<dbReference type="AlphaFoldDB" id="A0A498CQW0"/>
<feature type="binding site" evidence="2">
    <location>
        <position position="65"/>
    </location>
    <ligand>
        <name>Mn(2+)</name>
        <dbReference type="ChEBI" id="CHEBI:29035"/>
        <label>1</label>
    </ligand>
</feature>
<accession>A0A498CQW0</accession>
<reference evidence="4 5" key="1">
    <citation type="submission" date="2018-10" db="EMBL/GenBank/DDBJ databases">
        <title>Anaerotruncus faecis sp. nov., isolated from human feces.</title>
        <authorList>
            <person name="Wang Y.-J."/>
        </authorList>
    </citation>
    <scope>NUCLEOTIDE SEQUENCE [LARGE SCALE GENOMIC DNA]</scope>
    <source>
        <strain evidence="4 5">22A2-44</strain>
    </source>
</reference>
<organism evidence="4 5">
    <name type="scientific">Anaerotruncus massiliensis</name>
    <name type="common">ex Liu et al. 2021</name>
    <dbReference type="NCBI Taxonomy" id="2321404"/>
    <lineage>
        <taxon>Bacteria</taxon>
        <taxon>Bacillati</taxon>
        <taxon>Bacillota</taxon>
        <taxon>Clostridia</taxon>
        <taxon>Eubacteriales</taxon>
        <taxon>Oscillospiraceae</taxon>
        <taxon>Anaerotruncus</taxon>
    </lineage>
</organism>
<gene>
    <name evidence="4" type="ORF">D4A47_08040</name>
</gene>
<dbReference type="CDD" id="cd01051">
    <property type="entry name" value="Mn_catalase"/>
    <property type="match status" value="1"/>
</dbReference>
<dbReference type="InterPro" id="IPR012347">
    <property type="entry name" value="Ferritin-like"/>
</dbReference>
<keyword evidence="2" id="KW-0464">Manganese</keyword>
<evidence type="ECO:0000256" key="3">
    <source>
        <dbReference type="PIRSR" id="PIRSR607760-2"/>
    </source>
</evidence>
<comment type="cofactor">
    <cofactor evidence="3">
        <name>Ca(2+)</name>
        <dbReference type="ChEBI" id="CHEBI:29108"/>
    </cofactor>
    <text evidence="3">Binds 1 Ca(2+) ion per subunit.</text>
</comment>
<protein>
    <submittedName>
        <fullName evidence="4">Manganese catalase family protein</fullName>
    </submittedName>
</protein>
<evidence type="ECO:0000313" key="4">
    <source>
        <dbReference type="EMBL" id="RLL10833.1"/>
    </source>
</evidence>
<evidence type="ECO:0000313" key="5">
    <source>
        <dbReference type="Proteomes" id="UP000276301"/>
    </source>
</evidence>
<dbReference type="InterPro" id="IPR039377">
    <property type="entry name" value="Mn_catalase_dom"/>
</dbReference>
<comment type="cofactor">
    <cofactor evidence="2">
        <name>Mn(2+)</name>
        <dbReference type="ChEBI" id="CHEBI:29035"/>
    </cofactor>
    <text evidence="2">Binds 2 manganese ions per subunit.</text>
</comment>
<feature type="binding site" evidence="3">
    <location>
        <position position="60"/>
    </location>
    <ligand>
        <name>Ca(2+)</name>
        <dbReference type="ChEBI" id="CHEBI:29108"/>
    </ligand>
</feature>
<comment type="similarity">
    <text evidence="1">Belongs to the manganese catalase family.</text>
</comment>
<keyword evidence="5" id="KW-1185">Reference proteome</keyword>
<feature type="binding site" evidence="2">
    <location>
        <position position="35"/>
    </location>
    <ligand>
        <name>Mn(2+)</name>
        <dbReference type="ChEBI" id="CHEBI:29035"/>
        <label>1</label>
    </ligand>
</feature>
<proteinExistence type="inferred from homology"/>
<keyword evidence="3" id="KW-0106">Calcium</keyword>
<feature type="binding site" evidence="2">
    <location>
        <position position="169"/>
    </location>
    <ligand>
        <name>Mn(2+)</name>
        <dbReference type="ChEBI" id="CHEBI:29035"/>
        <label>1</label>
    </ligand>
</feature>
<feature type="binding site" evidence="2">
    <location>
        <position position="136"/>
    </location>
    <ligand>
        <name>Mn(2+)</name>
        <dbReference type="ChEBI" id="CHEBI:29035"/>
        <label>1</label>
    </ligand>
</feature>
<dbReference type="Pfam" id="PF05067">
    <property type="entry name" value="Mn_catalase"/>
    <property type="match status" value="1"/>
</dbReference>
<dbReference type="Gene3D" id="1.20.1260.10">
    <property type="match status" value="1"/>
</dbReference>
<dbReference type="SUPFAM" id="SSF47240">
    <property type="entry name" value="Ferritin-like"/>
    <property type="match status" value="1"/>
</dbReference>
<dbReference type="InterPro" id="IPR007760">
    <property type="entry name" value="Mn_catalase"/>
</dbReference>
<comment type="caution">
    <text evidence="4">The sequence shown here is derived from an EMBL/GenBank/DDBJ whole genome shotgun (WGS) entry which is preliminary data.</text>
</comment>
<dbReference type="EMBL" id="RCHT01000012">
    <property type="protein sequence ID" value="RLL10833.1"/>
    <property type="molecule type" value="Genomic_DNA"/>
</dbReference>
<evidence type="ECO:0000256" key="2">
    <source>
        <dbReference type="PIRSR" id="PIRSR607760-1"/>
    </source>
</evidence>
<keyword evidence="2" id="KW-0479">Metal-binding</keyword>
<sequence length="349" mass="37251">MWLYEKKLEYPVKIKRPNPALAKFIISQVGGPDGEMAAATRYLQQRYSMPYAQVKGMLTDIGTEELAHIEMVSAIIYQLTRCMTPEEIKRSGFDTYFVDHTAGVYPQAASGYPFSASVLQVAGDTLADLYEDLAAEQKARKTYDNILRLADDPDVRDPIKFLREREVVHFQRFGDALRITQENLDAKNFYAFNPSFDKKCNPPQKLFSPPCTSDAAAAPACGCGCAQQAQPCQPCAQPRSCAPVNNACGCGCAVPAAEPACGCANAVPDTVCGCTTVVTETTCGCAAVAADAACGCAAAMPEKPACGCVETPPVYSSFVPNPIGMNNCGCAPQPAPYAKRNKRGGCGCG</sequence>
<evidence type="ECO:0000256" key="1">
    <source>
        <dbReference type="ARBA" id="ARBA00007644"/>
    </source>
</evidence>
<dbReference type="GO" id="GO:0046872">
    <property type="term" value="F:metal ion binding"/>
    <property type="evidence" value="ECO:0007669"/>
    <property type="project" value="UniProtKB-KW"/>
</dbReference>